<reference evidence="1" key="1">
    <citation type="submission" date="2017-05" db="UniProtKB">
        <authorList>
            <consortium name="EnsemblMetazoa"/>
        </authorList>
    </citation>
    <scope>IDENTIFICATION</scope>
</reference>
<name>A0A1X7V988_AMPQE</name>
<dbReference type="AlphaFoldDB" id="A0A1X7V988"/>
<protein>
    <submittedName>
        <fullName evidence="1">Uncharacterized protein</fullName>
    </submittedName>
</protein>
<sequence length="113" mass="12522">MSALFGIGCSTVCTIVIKTCEKLSERLFHKYIYMPTGEGLQKTKGIEGSLLPCLTRKLESVDAPLVTLGDAANPLFPWLMKPNIETPSSLDDIKLCNYRQSWARMVVKTLLGD</sequence>
<organism evidence="1">
    <name type="scientific">Amphimedon queenslandica</name>
    <name type="common">Sponge</name>
    <dbReference type="NCBI Taxonomy" id="400682"/>
    <lineage>
        <taxon>Eukaryota</taxon>
        <taxon>Metazoa</taxon>
        <taxon>Porifera</taxon>
        <taxon>Demospongiae</taxon>
        <taxon>Heteroscleromorpha</taxon>
        <taxon>Haplosclerida</taxon>
        <taxon>Niphatidae</taxon>
        <taxon>Amphimedon</taxon>
    </lineage>
</organism>
<accession>A0A1X7V988</accession>
<dbReference type="EnsemblMetazoa" id="Aqu2.1.36339_001">
    <property type="protein sequence ID" value="Aqu2.1.36339_001"/>
    <property type="gene ID" value="Aqu2.1.36339"/>
</dbReference>
<dbReference type="InParanoid" id="A0A1X7V988"/>
<evidence type="ECO:0000313" key="1">
    <source>
        <dbReference type="EnsemblMetazoa" id="Aqu2.1.36339_001"/>
    </source>
</evidence>
<proteinExistence type="predicted"/>